<gene>
    <name evidence="2" type="ORF">R3Q16_01235</name>
</gene>
<reference evidence="2 3" key="1">
    <citation type="submission" date="2023-10" db="EMBL/GenBank/DDBJ databases">
        <title>Development of a sustainable strategy for remediation of hydrocarbon-contaminated territories based on the waste exchange concept.</title>
        <authorList>
            <person name="Krivoruchko A."/>
        </authorList>
    </citation>
    <scope>NUCLEOTIDE SEQUENCE [LARGE SCALE GENOMIC DNA]</scope>
    <source>
        <strain evidence="2 3">IEGM 1203</strain>
    </source>
</reference>
<feature type="transmembrane region" description="Helical" evidence="1">
    <location>
        <begin position="37"/>
        <end position="56"/>
    </location>
</feature>
<accession>A0ABU4BMA3</accession>
<feature type="transmembrane region" description="Helical" evidence="1">
    <location>
        <begin position="68"/>
        <end position="86"/>
    </location>
</feature>
<keyword evidence="3" id="KW-1185">Reference proteome</keyword>
<keyword evidence="1" id="KW-0472">Membrane</keyword>
<comment type="caution">
    <text evidence="2">The sequence shown here is derived from an EMBL/GenBank/DDBJ whole genome shotgun (WGS) entry which is preliminary data.</text>
</comment>
<dbReference type="EMBL" id="JAWLKB010000001">
    <property type="protein sequence ID" value="MDV6265211.1"/>
    <property type="molecule type" value="Genomic_DNA"/>
</dbReference>
<proteinExistence type="predicted"/>
<dbReference type="Proteomes" id="UP001185927">
    <property type="component" value="Unassembled WGS sequence"/>
</dbReference>
<dbReference type="RefSeq" id="WP_317540398.1">
    <property type="nucleotide sequence ID" value="NZ_JAWLKB010000001.1"/>
</dbReference>
<feature type="transmembrane region" description="Helical" evidence="1">
    <location>
        <begin position="101"/>
        <end position="124"/>
    </location>
</feature>
<protein>
    <submittedName>
        <fullName evidence="2">Uncharacterized protein</fullName>
    </submittedName>
</protein>
<sequence>MRKFILIVGLLWGAAMLTGSATLSTSFAVRDGQPSEYWIVTAMTVVSVLTLGAVVVFSENKWVRRSSVAALGLLGALGAIANFLLLESPAASSTPPLPDVIRWMIFGTIALAGPATAHAVSIVYRAANESSDRNDTILSEVAHAR</sequence>
<organism evidence="2 3">
    <name type="scientific">Rhodococcus globerulus</name>
    <dbReference type="NCBI Taxonomy" id="33008"/>
    <lineage>
        <taxon>Bacteria</taxon>
        <taxon>Bacillati</taxon>
        <taxon>Actinomycetota</taxon>
        <taxon>Actinomycetes</taxon>
        <taxon>Mycobacteriales</taxon>
        <taxon>Nocardiaceae</taxon>
        <taxon>Rhodococcus</taxon>
    </lineage>
</organism>
<name>A0ABU4BMA3_RHOGO</name>
<keyword evidence="1" id="KW-0812">Transmembrane</keyword>
<evidence type="ECO:0000313" key="3">
    <source>
        <dbReference type="Proteomes" id="UP001185927"/>
    </source>
</evidence>
<evidence type="ECO:0000256" key="1">
    <source>
        <dbReference type="SAM" id="Phobius"/>
    </source>
</evidence>
<evidence type="ECO:0000313" key="2">
    <source>
        <dbReference type="EMBL" id="MDV6265211.1"/>
    </source>
</evidence>
<keyword evidence="1" id="KW-1133">Transmembrane helix</keyword>